<dbReference type="InterPro" id="IPR002539">
    <property type="entry name" value="MaoC-like_dom"/>
</dbReference>
<protein>
    <submittedName>
        <fullName evidence="2">MaoC family dehydratase</fullName>
    </submittedName>
</protein>
<accession>A0A6L3V6X1</accession>
<dbReference type="InterPro" id="IPR029069">
    <property type="entry name" value="HotDog_dom_sf"/>
</dbReference>
<dbReference type="Pfam" id="PF01575">
    <property type="entry name" value="MaoC_dehydratas"/>
    <property type="match status" value="1"/>
</dbReference>
<dbReference type="SUPFAM" id="SSF54637">
    <property type="entry name" value="Thioesterase/thiol ester dehydrase-isomerase"/>
    <property type="match status" value="1"/>
</dbReference>
<evidence type="ECO:0000313" key="3">
    <source>
        <dbReference type="Proteomes" id="UP000481030"/>
    </source>
</evidence>
<gene>
    <name evidence="2" type="ORF">F7731_11990</name>
</gene>
<dbReference type="PANTHER" id="PTHR43664:SF1">
    <property type="entry name" value="BETA-METHYLMALYL-COA DEHYDRATASE"/>
    <property type="match status" value="1"/>
</dbReference>
<dbReference type="OrthoDB" id="9801625at2"/>
<dbReference type="Gene3D" id="3.10.129.10">
    <property type="entry name" value="Hotdog Thioesterase"/>
    <property type="match status" value="1"/>
</dbReference>
<reference evidence="2 3" key="1">
    <citation type="journal article" date="2016" name="Antonie Van Leeuwenhoek">
        <title>Bacillus depressus sp. nov., isolated from soil of a sunflower field.</title>
        <authorList>
            <person name="Wei X."/>
            <person name="Xin D."/>
            <person name="Xin Y."/>
            <person name="Zhang H."/>
            <person name="Wang T."/>
            <person name="Zhang J."/>
        </authorList>
    </citation>
    <scope>NUCLEOTIDE SEQUENCE [LARGE SCALE GENOMIC DNA]</scope>
    <source>
        <strain evidence="2 3">BZ1</strain>
    </source>
</reference>
<dbReference type="Proteomes" id="UP000481030">
    <property type="component" value="Unassembled WGS sequence"/>
</dbReference>
<comment type="caution">
    <text evidence="2">The sequence shown here is derived from an EMBL/GenBank/DDBJ whole genome shotgun (WGS) entry which is preliminary data.</text>
</comment>
<dbReference type="RefSeq" id="WP_151535015.1">
    <property type="nucleotide sequence ID" value="NZ_WBOS01000004.1"/>
</dbReference>
<dbReference type="AlphaFoldDB" id="A0A6L3V6X1"/>
<sequence length="159" mass="17559">MTAGKFYEELIVGDIYEHPITRTVTETDNLLFTTLTHNTQPLHLDEEFGKSSIHGSIIVNSIFTMAFAVGVSVSDLTLGTTLGNLGFDEIIFPAPVRIGDTLRGVTEVVGKRESKSKPDRGIVWFEHRGYNQKGELVVKAKRAALMAKNKQIKSPQNIS</sequence>
<organism evidence="2 3">
    <name type="scientific">Cytobacillus depressus</name>
    <dbReference type="NCBI Taxonomy" id="1602942"/>
    <lineage>
        <taxon>Bacteria</taxon>
        <taxon>Bacillati</taxon>
        <taxon>Bacillota</taxon>
        <taxon>Bacilli</taxon>
        <taxon>Bacillales</taxon>
        <taxon>Bacillaceae</taxon>
        <taxon>Cytobacillus</taxon>
    </lineage>
</organism>
<evidence type="ECO:0000259" key="1">
    <source>
        <dbReference type="Pfam" id="PF01575"/>
    </source>
</evidence>
<feature type="domain" description="MaoC-like" evidence="1">
    <location>
        <begin position="13"/>
        <end position="116"/>
    </location>
</feature>
<dbReference type="CDD" id="cd03451">
    <property type="entry name" value="FkbR2"/>
    <property type="match status" value="1"/>
</dbReference>
<dbReference type="PANTHER" id="PTHR43664">
    <property type="entry name" value="MONOAMINE OXIDASE-RELATED"/>
    <property type="match status" value="1"/>
</dbReference>
<dbReference type="InterPro" id="IPR052342">
    <property type="entry name" value="MCH/BMMD"/>
</dbReference>
<keyword evidence="3" id="KW-1185">Reference proteome</keyword>
<proteinExistence type="predicted"/>
<name>A0A6L3V6X1_9BACI</name>
<dbReference type="EMBL" id="WBOS01000004">
    <property type="protein sequence ID" value="KAB2336212.1"/>
    <property type="molecule type" value="Genomic_DNA"/>
</dbReference>
<evidence type="ECO:0000313" key="2">
    <source>
        <dbReference type="EMBL" id="KAB2336212.1"/>
    </source>
</evidence>